<evidence type="ECO:0000256" key="1">
    <source>
        <dbReference type="SAM" id="Phobius"/>
    </source>
</evidence>
<feature type="transmembrane region" description="Helical" evidence="1">
    <location>
        <begin position="70"/>
        <end position="89"/>
    </location>
</feature>
<dbReference type="HOGENOM" id="CLU_1968684_0_0_10"/>
<reference evidence="3" key="2">
    <citation type="submission" date="2011-02" db="EMBL/GenBank/DDBJ databases">
        <title>The complete genome of Pedobacter saltans DSM 12145.</title>
        <authorList>
            <consortium name="US DOE Joint Genome Institute (JGI-PGF)"/>
            <person name="Lucas S."/>
            <person name="Copeland A."/>
            <person name="Lapidus A."/>
            <person name="Bruce D."/>
            <person name="Goodwin L."/>
            <person name="Pitluck S."/>
            <person name="Kyrpides N."/>
            <person name="Mavromatis K."/>
            <person name="Pagani I."/>
            <person name="Ivanova N."/>
            <person name="Ovchinnikova G."/>
            <person name="Lu M."/>
            <person name="Detter J.C."/>
            <person name="Han C."/>
            <person name="Land M."/>
            <person name="Hauser L."/>
            <person name="Markowitz V."/>
            <person name="Cheng J.-F."/>
            <person name="Hugenholtz P."/>
            <person name="Woyke T."/>
            <person name="Wu D."/>
            <person name="Tindall B."/>
            <person name="Pomrenke H.G."/>
            <person name="Brambilla E."/>
            <person name="Klenk H.-P."/>
            <person name="Eisen J.A."/>
        </authorList>
    </citation>
    <scope>NUCLEOTIDE SEQUENCE [LARGE SCALE GENOMIC DNA]</scope>
    <source>
        <strain evidence="3">ATCC 51119 / DSM 12145 / JCM 21818 / LMG 10337 / NBRC 100064 / NCIMB 13643</strain>
    </source>
</reference>
<dbReference type="EMBL" id="CP002545">
    <property type="protein sequence ID" value="ADY53312.1"/>
    <property type="molecule type" value="Genomic_DNA"/>
</dbReference>
<sequence length="127" mass="15318">MLVINFITGTQMGIYLVFSLRMVNQYNKKLIPEFKKILGLYWLRDLTFYLILICYFIAPLLLFTAHTSSWWLYAFQPVMTTIVYFILYYKSVTFMNLEEFQALKKQQQDVLIQRAYTDFEQQITSIY</sequence>
<dbReference type="AlphaFoldDB" id="F0S7Q7"/>
<organism evidence="2 3">
    <name type="scientific">Pseudopedobacter saltans (strain ATCC 51119 / DSM 12145 / JCM 21818 / CCUG 39354 / LMG 10337 / NBRC 100064 / NCIMB 13643)</name>
    <name type="common">Pedobacter saltans</name>
    <dbReference type="NCBI Taxonomy" id="762903"/>
    <lineage>
        <taxon>Bacteria</taxon>
        <taxon>Pseudomonadati</taxon>
        <taxon>Bacteroidota</taxon>
        <taxon>Sphingobacteriia</taxon>
        <taxon>Sphingobacteriales</taxon>
        <taxon>Sphingobacteriaceae</taxon>
        <taxon>Pseudopedobacter</taxon>
    </lineage>
</organism>
<keyword evidence="1" id="KW-0472">Membrane</keyword>
<evidence type="ECO:0000313" key="2">
    <source>
        <dbReference type="EMBL" id="ADY53312.1"/>
    </source>
</evidence>
<feature type="transmembrane region" description="Helical" evidence="1">
    <location>
        <begin position="45"/>
        <end position="64"/>
    </location>
</feature>
<dbReference type="KEGG" id="psn:Pedsa_2771"/>
<name>F0S7Q7_PSESL</name>
<feature type="transmembrane region" description="Helical" evidence="1">
    <location>
        <begin position="6"/>
        <end position="24"/>
    </location>
</feature>
<proteinExistence type="predicted"/>
<keyword evidence="1" id="KW-0812">Transmembrane</keyword>
<dbReference type="Proteomes" id="UP000000310">
    <property type="component" value="Chromosome"/>
</dbReference>
<accession>F0S7Q7</accession>
<keyword evidence="3" id="KW-1185">Reference proteome</keyword>
<reference evidence="2 3" key="1">
    <citation type="journal article" date="2011" name="Stand. Genomic Sci.">
        <title>Complete genome sequence of the gliding, heparinolytic Pedobacter saltans type strain (113).</title>
        <authorList>
            <person name="Liolios K."/>
            <person name="Sikorski J."/>
            <person name="Lu M."/>
            <person name="Nolan M."/>
            <person name="Lapidus A."/>
            <person name="Lucas S."/>
            <person name="Hammon N."/>
            <person name="Deshpande S."/>
            <person name="Cheng J.F."/>
            <person name="Tapia R."/>
            <person name="Han C."/>
            <person name="Goodwin L."/>
            <person name="Pitluck S."/>
            <person name="Huntemann M."/>
            <person name="Ivanova N."/>
            <person name="Pagani I."/>
            <person name="Mavromatis K."/>
            <person name="Ovchinikova G."/>
            <person name="Pati A."/>
            <person name="Chen A."/>
            <person name="Palaniappan K."/>
            <person name="Land M."/>
            <person name="Hauser L."/>
            <person name="Brambilla E.M."/>
            <person name="Kotsyurbenko O."/>
            <person name="Rohde M."/>
            <person name="Tindall B.J."/>
            <person name="Abt B."/>
            <person name="Goker M."/>
            <person name="Detter J.C."/>
            <person name="Woyke T."/>
            <person name="Bristow J."/>
            <person name="Eisen J.A."/>
            <person name="Markowitz V."/>
            <person name="Hugenholtz P."/>
            <person name="Klenk H.P."/>
            <person name="Kyrpides N.C."/>
        </authorList>
    </citation>
    <scope>NUCLEOTIDE SEQUENCE [LARGE SCALE GENOMIC DNA]</scope>
    <source>
        <strain evidence="3">ATCC 51119 / DSM 12145 / JCM 21818 / LMG 10337 / NBRC 100064 / NCIMB 13643</strain>
    </source>
</reference>
<gene>
    <name evidence="2" type="ordered locus">Pedsa_2771</name>
</gene>
<protein>
    <submittedName>
        <fullName evidence="2">Uncharacterized protein</fullName>
    </submittedName>
</protein>
<evidence type="ECO:0000313" key="3">
    <source>
        <dbReference type="Proteomes" id="UP000000310"/>
    </source>
</evidence>
<keyword evidence="1" id="KW-1133">Transmembrane helix</keyword>